<comment type="similarity">
    <text evidence="3">Belongs to the Nudix hydrolase family. NudK subfamily.</text>
</comment>
<protein>
    <recommendedName>
        <fullName evidence="4">GDP-mannose pyrophosphatase</fullName>
    </recommendedName>
    <alternativeName>
        <fullName evidence="6">GDP-mannose hydrolase</fullName>
    </alternativeName>
    <alternativeName>
        <fullName evidence="7">GDPMK</fullName>
    </alternativeName>
</protein>
<dbReference type="SUPFAM" id="SSF55811">
    <property type="entry name" value="Nudix"/>
    <property type="match status" value="1"/>
</dbReference>
<dbReference type="GO" id="GO:0019693">
    <property type="term" value="P:ribose phosphate metabolic process"/>
    <property type="evidence" value="ECO:0007669"/>
    <property type="project" value="TreeGrafter"/>
</dbReference>
<dbReference type="Pfam" id="PF00293">
    <property type="entry name" value="NUDIX"/>
    <property type="match status" value="1"/>
</dbReference>
<dbReference type="PROSITE" id="PS51462">
    <property type="entry name" value="NUDIX"/>
    <property type="match status" value="1"/>
</dbReference>
<dbReference type="InterPro" id="IPR020084">
    <property type="entry name" value="NUDIX_hydrolase_CS"/>
</dbReference>
<evidence type="ECO:0000256" key="4">
    <source>
        <dbReference type="ARBA" id="ARBA00016377"/>
    </source>
</evidence>
<dbReference type="Gene3D" id="3.90.79.10">
    <property type="entry name" value="Nucleoside Triphosphate Pyrophosphohydrolase"/>
    <property type="match status" value="1"/>
</dbReference>
<keyword evidence="5" id="KW-0378">Hydrolase</keyword>
<dbReference type="RefSeq" id="WP_111294082.1">
    <property type="nucleotide sequence ID" value="NZ_QKZV01000003.1"/>
</dbReference>
<proteinExistence type="inferred from homology"/>
<comment type="catalytic activity">
    <reaction evidence="1">
        <text>GDP-alpha-D-mannose + H2O = alpha-D-mannose 1-phosphate + GMP + 2 H(+)</text>
        <dbReference type="Rhea" id="RHEA:27978"/>
        <dbReference type="ChEBI" id="CHEBI:15377"/>
        <dbReference type="ChEBI" id="CHEBI:15378"/>
        <dbReference type="ChEBI" id="CHEBI:57527"/>
        <dbReference type="ChEBI" id="CHEBI:58115"/>
        <dbReference type="ChEBI" id="CHEBI:58409"/>
    </reaction>
</comment>
<dbReference type="GO" id="GO:0005829">
    <property type="term" value="C:cytosol"/>
    <property type="evidence" value="ECO:0007669"/>
    <property type="project" value="TreeGrafter"/>
</dbReference>
<dbReference type="CDD" id="cd24161">
    <property type="entry name" value="NUDIX_ADPRase_Ndx2"/>
    <property type="match status" value="1"/>
</dbReference>
<dbReference type="PANTHER" id="PTHR11839:SF18">
    <property type="entry name" value="NUDIX HYDROLASE DOMAIN-CONTAINING PROTEIN"/>
    <property type="match status" value="1"/>
</dbReference>
<dbReference type="AlphaFoldDB" id="A0A2W7RYD7"/>
<reference evidence="9 10" key="1">
    <citation type="submission" date="2018-06" db="EMBL/GenBank/DDBJ databases">
        <title>Genomic Encyclopedia of Archaeal and Bacterial Type Strains, Phase II (KMG-II): from individual species to whole genera.</title>
        <authorList>
            <person name="Goeker M."/>
        </authorList>
    </citation>
    <scope>NUCLEOTIDE SEQUENCE [LARGE SCALE GENOMIC DNA]</scope>
    <source>
        <strain evidence="9 10">DSM 23241</strain>
    </source>
</reference>
<evidence type="ECO:0000256" key="7">
    <source>
        <dbReference type="ARBA" id="ARBA00032272"/>
    </source>
</evidence>
<gene>
    <name evidence="9" type="ORF">LX80_01094</name>
</gene>
<evidence type="ECO:0000256" key="1">
    <source>
        <dbReference type="ARBA" id="ARBA00000847"/>
    </source>
</evidence>
<evidence type="ECO:0000259" key="8">
    <source>
        <dbReference type="PROSITE" id="PS51462"/>
    </source>
</evidence>
<evidence type="ECO:0000256" key="2">
    <source>
        <dbReference type="ARBA" id="ARBA00001946"/>
    </source>
</evidence>
<sequence length="188" mass="21407">MPFAEKNPWKILSENLVYENNWIALHHYQVINPSGNEGIYGKVHFKNIAVGVIPVDEEMNTYLVGQYRFTLQQYSWEIPEGGCPDKEQPQQTAQRELLEETGLKAGKWEYLGSAHLSNSVTDEIAELFVATQLQQFSASPEETEELQIKKVPLQQAFAMVENGTITDAVSIIALQKLQLLWMQGKWKP</sequence>
<evidence type="ECO:0000313" key="9">
    <source>
        <dbReference type="EMBL" id="PZX63450.1"/>
    </source>
</evidence>
<dbReference type="InterPro" id="IPR015797">
    <property type="entry name" value="NUDIX_hydrolase-like_dom_sf"/>
</dbReference>
<evidence type="ECO:0000256" key="5">
    <source>
        <dbReference type="ARBA" id="ARBA00022801"/>
    </source>
</evidence>
<accession>A0A2W7RYD7</accession>
<keyword evidence="10" id="KW-1185">Reference proteome</keyword>
<dbReference type="InterPro" id="IPR000086">
    <property type="entry name" value="NUDIX_hydrolase_dom"/>
</dbReference>
<dbReference type="EMBL" id="QKZV01000003">
    <property type="protein sequence ID" value="PZX63450.1"/>
    <property type="molecule type" value="Genomic_DNA"/>
</dbReference>
<name>A0A2W7RYD7_9BACT</name>
<dbReference type="GO" id="GO:0006753">
    <property type="term" value="P:nucleoside phosphate metabolic process"/>
    <property type="evidence" value="ECO:0007669"/>
    <property type="project" value="TreeGrafter"/>
</dbReference>
<feature type="domain" description="Nudix hydrolase" evidence="8">
    <location>
        <begin position="45"/>
        <end position="173"/>
    </location>
</feature>
<comment type="caution">
    <text evidence="9">The sequence shown here is derived from an EMBL/GenBank/DDBJ whole genome shotgun (WGS) entry which is preliminary data.</text>
</comment>
<dbReference type="OrthoDB" id="9806150at2"/>
<organism evidence="9 10">
    <name type="scientific">Hydrotalea sandarakina</name>
    <dbReference type="NCBI Taxonomy" id="1004304"/>
    <lineage>
        <taxon>Bacteria</taxon>
        <taxon>Pseudomonadati</taxon>
        <taxon>Bacteroidota</taxon>
        <taxon>Chitinophagia</taxon>
        <taxon>Chitinophagales</taxon>
        <taxon>Chitinophagaceae</taxon>
        <taxon>Hydrotalea</taxon>
    </lineage>
</organism>
<dbReference type="GO" id="GO:0016787">
    <property type="term" value="F:hydrolase activity"/>
    <property type="evidence" value="ECO:0007669"/>
    <property type="project" value="UniProtKB-KW"/>
</dbReference>
<dbReference type="Proteomes" id="UP000249720">
    <property type="component" value="Unassembled WGS sequence"/>
</dbReference>
<dbReference type="PROSITE" id="PS00893">
    <property type="entry name" value="NUDIX_BOX"/>
    <property type="match status" value="1"/>
</dbReference>
<comment type="cofactor">
    <cofactor evidence="2">
        <name>Mg(2+)</name>
        <dbReference type="ChEBI" id="CHEBI:18420"/>
    </cofactor>
</comment>
<evidence type="ECO:0000256" key="3">
    <source>
        <dbReference type="ARBA" id="ARBA00007275"/>
    </source>
</evidence>
<evidence type="ECO:0000313" key="10">
    <source>
        <dbReference type="Proteomes" id="UP000249720"/>
    </source>
</evidence>
<evidence type="ECO:0000256" key="6">
    <source>
        <dbReference type="ARBA" id="ARBA00032162"/>
    </source>
</evidence>
<dbReference type="PANTHER" id="PTHR11839">
    <property type="entry name" value="UDP/ADP-SUGAR PYROPHOSPHATASE"/>
    <property type="match status" value="1"/>
</dbReference>